<sequence length="1017" mass="111905">MHAQMRAAIDASPRTQAVAQQRKIIAAPPAPQLQRPVAPTSSAPIQRVVDFASDVDKQYTKDAYLTKLKQASGKSFAHVRLTWMAAERSPNNVRLSNNIALAWEQLAPYAPPDDSQANTLGTSPENDAGLLDSAARDIPMLSRYSVDNHRKAIAKHYRTIFPFAREESPEAQAPWNPDEAVDFAGRLATIDHTTWDNLTDEQRATLGTHRNNLGELTKILERLVSSGASGKDDYVIALYSHLAARRGDGQSVGKEAGLGDKGRYLQTIVDVRSGKSPRVEAYSPPKYSDVSAVDWTSHRELIEDRPFLRQRTEQLHKRLGGNDKRNERDILTKWASPATSMQRDNVGMDQETVTKSKVSRKRSTPGANISLLDTTLAQIAPIEGTLYAAYARNDSLKVGEVFSQGTPLSASESAGGTVTFSKGAVADSSNAMDRYKIYAKGFNGIPISPVAPQVGHGQREVVFRARATFKVLSIEEGNFGAGVTRLVTLLEQGESSSHVNAVKHSQEALLNPKDRWLTGLPQSGLDQRTQAWFISNSVGGTVEGQSDASFAYPYGKRTAEVWHEVITDDGTDIWSIDGFKSIAARLTGGTAKDIDFITQADTPSTWGEPVKLDKRAHKALVDNGMTVSKETRKPGEYRVAYQKEDKQPLLKAILRDGATQLKRIMGTPSPDNEARVAALAAEIQQRLSVLHPLHDGNGRISRAYAYLILRRAGFGIQPDQPQQPLRVFDQDADQTTPAREWKASFARPPSALPSPLSNRDMSLASMPINETEDVDRFVSGLAGGKMDERLTGVREEEDRLATGGRIERDDMWVVEELLAYIPHREAWLSDELVQEMNRFVQAHGAMRRGTVSRQAYADAVALKRRLEIEIVQRLSAGLDPQHDGDPTSVPAATDNTTAMVVEPVAQDEDDAQDTMDVVPSSDDHSMLVEPQPQPQPVVPRARRINRRTQRFLESADLIVPPLPRPAKVAALEKMRGGSTGGARSARTPRKSSGTRKPKRTSWAERKKTSGGRKKKIR</sequence>
<dbReference type="Proteomes" id="UP000254589">
    <property type="component" value="Unassembled WGS sequence"/>
</dbReference>
<feature type="domain" description="Fido" evidence="2">
    <location>
        <begin position="608"/>
        <end position="747"/>
    </location>
</feature>
<evidence type="ECO:0000259" key="2">
    <source>
        <dbReference type="PROSITE" id="PS51459"/>
    </source>
</evidence>
<reference evidence="4 6" key="3">
    <citation type="submission" date="2018-06" db="EMBL/GenBank/DDBJ databases">
        <authorList>
            <consortium name="Pathogen Informatics"/>
            <person name="Doyle S."/>
        </authorList>
    </citation>
    <scope>NUCLEOTIDE SEQUENCE [LARGE SCALE GENOMIC DNA]</scope>
    <source>
        <strain evidence="4 6">NCTC13159</strain>
    </source>
</reference>
<evidence type="ECO:0000313" key="5">
    <source>
        <dbReference type="Proteomes" id="UP000035086"/>
    </source>
</evidence>
<accession>A0AAJ4ZDI5</accession>
<feature type="compositionally biased region" description="Basic residues" evidence="1">
    <location>
        <begin position="986"/>
        <end position="999"/>
    </location>
</feature>
<organism evidence="4 6">
    <name type="scientific">Pandoraea pulmonicola</name>
    <dbReference type="NCBI Taxonomy" id="93221"/>
    <lineage>
        <taxon>Bacteria</taxon>
        <taxon>Pseudomonadati</taxon>
        <taxon>Pseudomonadota</taxon>
        <taxon>Betaproteobacteria</taxon>
        <taxon>Burkholderiales</taxon>
        <taxon>Burkholderiaceae</taxon>
        <taxon>Pandoraea</taxon>
    </lineage>
</organism>
<feature type="compositionally biased region" description="Basic residues" evidence="1">
    <location>
        <begin position="1008"/>
        <end position="1017"/>
    </location>
</feature>
<dbReference type="RefSeq" id="WP_039406397.1">
    <property type="nucleotide sequence ID" value="NZ_CP010310.2"/>
</dbReference>
<dbReference type="AlphaFoldDB" id="A0AAJ4ZDI5"/>
<dbReference type="SUPFAM" id="SSF140931">
    <property type="entry name" value="Fic-like"/>
    <property type="match status" value="1"/>
</dbReference>
<evidence type="ECO:0000313" key="6">
    <source>
        <dbReference type="Proteomes" id="UP000254589"/>
    </source>
</evidence>
<dbReference type="PROSITE" id="PS51459">
    <property type="entry name" value="FIDO"/>
    <property type="match status" value="1"/>
</dbReference>
<evidence type="ECO:0000313" key="3">
    <source>
        <dbReference type="EMBL" id="AJC20284.1"/>
    </source>
</evidence>
<feature type="region of interest" description="Disordered" evidence="1">
    <location>
        <begin position="906"/>
        <end position="943"/>
    </location>
</feature>
<evidence type="ECO:0000256" key="1">
    <source>
        <dbReference type="SAM" id="MobiDB-lite"/>
    </source>
</evidence>
<dbReference type="Pfam" id="PF02661">
    <property type="entry name" value="Fic"/>
    <property type="match status" value="1"/>
</dbReference>
<feature type="compositionally biased region" description="Low complexity" evidence="1">
    <location>
        <begin position="743"/>
        <end position="757"/>
    </location>
</feature>
<dbReference type="InterPro" id="IPR003812">
    <property type="entry name" value="Fido"/>
</dbReference>
<gene>
    <name evidence="4" type="ORF">NCTC13159_02864</name>
    <name evidence="3" type="ORF">RO07_07015</name>
</gene>
<dbReference type="KEGG" id="ppul:RO07_07015"/>
<dbReference type="InterPro" id="IPR036597">
    <property type="entry name" value="Fido-like_dom_sf"/>
</dbReference>
<feature type="region of interest" description="Disordered" evidence="1">
    <location>
        <begin position="737"/>
        <end position="758"/>
    </location>
</feature>
<dbReference type="Gene3D" id="1.10.3290.10">
    <property type="entry name" value="Fido-like domain"/>
    <property type="match status" value="1"/>
</dbReference>
<reference evidence="3" key="2">
    <citation type="submission" date="2016-11" db="EMBL/GenBank/DDBJ databases">
        <title>Complete Genome Sequencing of Pandoraea pulmonicola DSM 16583.</title>
        <authorList>
            <person name="Chan K.-G."/>
        </authorList>
    </citation>
    <scope>NUCLEOTIDE SEQUENCE</scope>
    <source>
        <strain evidence="3">DSM 16583</strain>
    </source>
</reference>
<dbReference type="EMBL" id="CP010310">
    <property type="protein sequence ID" value="AJC20284.1"/>
    <property type="molecule type" value="Genomic_DNA"/>
</dbReference>
<dbReference type="Proteomes" id="UP000035086">
    <property type="component" value="Chromosome"/>
</dbReference>
<reference evidence="5" key="1">
    <citation type="submission" date="2014-12" db="EMBL/GenBank/DDBJ databases">
        <title>Complete Genome Sequencing of Pandoraea pulmonicola DSM 16583.</title>
        <authorList>
            <person name="Chan K.-G."/>
        </authorList>
    </citation>
    <scope>NUCLEOTIDE SEQUENCE [LARGE SCALE GENOMIC DNA]</scope>
    <source>
        <strain evidence="5">DSM 16583</strain>
    </source>
</reference>
<dbReference type="Gene3D" id="3.90.176.10">
    <property type="entry name" value="Toxin ADP-ribosyltransferase, Chain A, domain 1"/>
    <property type="match status" value="1"/>
</dbReference>
<feature type="region of interest" description="Disordered" evidence="1">
    <location>
        <begin position="968"/>
        <end position="1017"/>
    </location>
</feature>
<name>A0AAJ4ZDI5_PANPU</name>
<evidence type="ECO:0000313" key="4">
    <source>
        <dbReference type="EMBL" id="SUA91362.1"/>
    </source>
</evidence>
<keyword evidence="5" id="KW-1185">Reference proteome</keyword>
<protein>
    <recommendedName>
        <fullName evidence="2">Fido domain-containing protein</fullName>
    </recommendedName>
</protein>
<proteinExistence type="predicted"/>
<dbReference type="EMBL" id="UGSJ01000001">
    <property type="protein sequence ID" value="SUA91362.1"/>
    <property type="molecule type" value="Genomic_DNA"/>
</dbReference>